<dbReference type="PANTHER" id="PTHR28004">
    <property type="entry name" value="ZGC:162816-RELATED"/>
    <property type="match status" value="1"/>
</dbReference>
<dbReference type="SUPFAM" id="SSF51419">
    <property type="entry name" value="PLP-binding barrel"/>
    <property type="match status" value="1"/>
</dbReference>
<evidence type="ECO:0000313" key="5">
    <source>
        <dbReference type="Proteomes" id="UP001500689"/>
    </source>
</evidence>
<sequence>MNLPSGVLPRGPLETLRAQPLDASCKGIPLGTTTSLDEIGRHGWNVARGDLALPVLTLGRRAVASNLATMATYCARHGALLAPHGKTTMSPQLFDAQLAAGAWGITCATPTQAAVMRRFGVPRIVMANELTEPGALRWIAGELDRDPGFEFLCLVDSVGTVELMQQVLREAGARRPVQVLLEVGPAGGRGGVRDREAAFEVGAAVLAAPNLRLVGVEAFEGVVTGGDAPEDFATLDRFFALMRAIVVELAGKNLFETQQVLVSAGGSSYFDRVIAGLSGWDEVAQPVQLVLRSGCYLSHDSGKYRRLSPLDGRRAPGEDLRLVEGLTGWAAVLSTPEPGVVVLGGGKRDFSYDLSLPVPKAAHTAEGTTPFGETAEVVKMMDQHIFLRISAGAPALRPGDVVSLGISHPCTSFDKNRFIPIIDEDHTVVDGVITFF</sequence>
<accession>A0ABP6V3I4</accession>
<gene>
    <name evidence="4" type="ORF">GCM10022222_08950</name>
</gene>
<dbReference type="SMART" id="SM01119">
    <property type="entry name" value="D-ser_dehydrat"/>
    <property type="match status" value="1"/>
</dbReference>
<dbReference type="InterPro" id="IPR026956">
    <property type="entry name" value="D-ser_dehydrat-like_dom"/>
</dbReference>
<dbReference type="InterPro" id="IPR042208">
    <property type="entry name" value="D-ser_dehydrat-like_sf"/>
</dbReference>
<evidence type="ECO:0000259" key="3">
    <source>
        <dbReference type="SMART" id="SM01119"/>
    </source>
</evidence>
<dbReference type="PANTHER" id="PTHR28004:SF8">
    <property type="entry name" value="D-SERINE DEAMINASE"/>
    <property type="match status" value="1"/>
</dbReference>
<dbReference type="Gene3D" id="3.20.20.10">
    <property type="entry name" value="Alanine racemase"/>
    <property type="match status" value="1"/>
</dbReference>
<keyword evidence="2" id="KW-0456">Lyase</keyword>
<evidence type="ECO:0000256" key="2">
    <source>
        <dbReference type="ARBA" id="ARBA00023239"/>
    </source>
</evidence>
<dbReference type="Gene3D" id="2.40.37.20">
    <property type="entry name" value="D-serine dehydratase-like domain"/>
    <property type="match status" value="1"/>
</dbReference>
<name>A0ABP6V3I4_9PSEU</name>
<dbReference type="Pfam" id="PF01168">
    <property type="entry name" value="Ala_racemase_N"/>
    <property type="match status" value="1"/>
</dbReference>
<protein>
    <submittedName>
        <fullName evidence="4">Amino acid deaminase</fullName>
    </submittedName>
</protein>
<keyword evidence="5" id="KW-1185">Reference proteome</keyword>
<evidence type="ECO:0000256" key="1">
    <source>
        <dbReference type="ARBA" id="ARBA00005323"/>
    </source>
</evidence>
<comment type="similarity">
    <text evidence="1">Belongs to the DSD1 family.</text>
</comment>
<proteinExistence type="inferred from homology"/>
<dbReference type="RefSeq" id="WP_344855513.1">
    <property type="nucleotide sequence ID" value="NZ_BAAAZN010000001.1"/>
</dbReference>
<dbReference type="InterPro" id="IPR029066">
    <property type="entry name" value="PLP-binding_barrel"/>
</dbReference>
<dbReference type="EMBL" id="BAAAZN010000001">
    <property type="protein sequence ID" value="GAA3528175.1"/>
    <property type="molecule type" value="Genomic_DNA"/>
</dbReference>
<comment type="caution">
    <text evidence="4">The sequence shown here is derived from an EMBL/GenBank/DDBJ whole genome shotgun (WGS) entry which is preliminary data.</text>
</comment>
<evidence type="ECO:0000313" key="4">
    <source>
        <dbReference type="EMBL" id="GAA3528175.1"/>
    </source>
</evidence>
<feature type="domain" description="D-serine dehydratase-like" evidence="3">
    <location>
        <begin position="325"/>
        <end position="423"/>
    </location>
</feature>
<organism evidence="4 5">
    <name type="scientific">Amycolatopsis ultiminotia</name>
    <dbReference type="NCBI Taxonomy" id="543629"/>
    <lineage>
        <taxon>Bacteria</taxon>
        <taxon>Bacillati</taxon>
        <taxon>Actinomycetota</taxon>
        <taxon>Actinomycetes</taxon>
        <taxon>Pseudonocardiales</taxon>
        <taxon>Pseudonocardiaceae</taxon>
        <taxon>Amycolatopsis</taxon>
    </lineage>
</organism>
<reference evidence="5" key="1">
    <citation type="journal article" date="2019" name="Int. J. Syst. Evol. Microbiol.">
        <title>The Global Catalogue of Microorganisms (GCM) 10K type strain sequencing project: providing services to taxonomists for standard genome sequencing and annotation.</title>
        <authorList>
            <consortium name="The Broad Institute Genomics Platform"/>
            <consortium name="The Broad Institute Genome Sequencing Center for Infectious Disease"/>
            <person name="Wu L."/>
            <person name="Ma J."/>
        </authorList>
    </citation>
    <scope>NUCLEOTIDE SEQUENCE [LARGE SCALE GENOMIC DNA]</scope>
    <source>
        <strain evidence="5">JCM 16898</strain>
    </source>
</reference>
<dbReference type="Pfam" id="PF14031">
    <property type="entry name" value="D-ser_dehydrat"/>
    <property type="match status" value="1"/>
</dbReference>
<dbReference type="InterPro" id="IPR051466">
    <property type="entry name" value="D-amino_acid_metab_enzyme"/>
</dbReference>
<dbReference type="Proteomes" id="UP001500689">
    <property type="component" value="Unassembled WGS sequence"/>
</dbReference>
<dbReference type="InterPro" id="IPR001608">
    <property type="entry name" value="Ala_racemase_N"/>
</dbReference>